<proteinExistence type="inferred from homology"/>
<organism evidence="13 14">
    <name type="scientific">Zophobas morio</name>
    <dbReference type="NCBI Taxonomy" id="2755281"/>
    <lineage>
        <taxon>Eukaryota</taxon>
        <taxon>Metazoa</taxon>
        <taxon>Ecdysozoa</taxon>
        <taxon>Arthropoda</taxon>
        <taxon>Hexapoda</taxon>
        <taxon>Insecta</taxon>
        <taxon>Pterygota</taxon>
        <taxon>Neoptera</taxon>
        <taxon>Endopterygota</taxon>
        <taxon>Coleoptera</taxon>
        <taxon>Polyphaga</taxon>
        <taxon>Cucujiformia</taxon>
        <taxon>Tenebrionidae</taxon>
        <taxon>Zophobas</taxon>
    </lineage>
</organism>
<dbReference type="InterPro" id="IPR036849">
    <property type="entry name" value="Enolase-like_C_sf"/>
</dbReference>
<dbReference type="SMART" id="SM01193">
    <property type="entry name" value="Enolase_N"/>
    <property type="match status" value="1"/>
</dbReference>
<evidence type="ECO:0000259" key="12">
    <source>
        <dbReference type="SMART" id="SM01193"/>
    </source>
</evidence>
<dbReference type="SMART" id="SM01192">
    <property type="entry name" value="Enolase_C"/>
    <property type="match status" value="1"/>
</dbReference>
<dbReference type="SUPFAM" id="SSF54826">
    <property type="entry name" value="Enolase N-terminal domain-like"/>
    <property type="match status" value="1"/>
</dbReference>
<dbReference type="PANTHER" id="PTHR11902">
    <property type="entry name" value="ENOLASE"/>
    <property type="match status" value="1"/>
</dbReference>
<comment type="similarity">
    <text evidence="3">Belongs to the enolase family.</text>
</comment>
<dbReference type="PRINTS" id="PR00148">
    <property type="entry name" value="ENOLASE"/>
</dbReference>
<dbReference type="EC" id="4.2.1.11" evidence="4"/>
<dbReference type="AlphaFoldDB" id="A0AA38LZJ3"/>
<accession>A0AA38LZJ3</accession>
<evidence type="ECO:0000256" key="7">
    <source>
        <dbReference type="ARBA" id="ARBA00023152"/>
    </source>
</evidence>
<dbReference type="PANTHER" id="PTHR11902:SF1">
    <property type="entry name" value="ENOLASE"/>
    <property type="match status" value="1"/>
</dbReference>
<dbReference type="SUPFAM" id="SSF51604">
    <property type="entry name" value="Enolase C-terminal domain-like"/>
    <property type="match status" value="1"/>
</dbReference>
<evidence type="ECO:0000256" key="4">
    <source>
        <dbReference type="ARBA" id="ARBA00012058"/>
    </source>
</evidence>
<comment type="cofactor">
    <cofactor evidence="1">
        <name>Mg(2+)</name>
        <dbReference type="ChEBI" id="CHEBI:18420"/>
    </cofactor>
</comment>
<keyword evidence="14" id="KW-1185">Reference proteome</keyword>
<dbReference type="InterPro" id="IPR020810">
    <property type="entry name" value="Enolase_C"/>
</dbReference>
<dbReference type="Gene3D" id="3.20.20.120">
    <property type="entry name" value="Enolase-like C-terminal domain"/>
    <property type="match status" value="3"/>
</dbReference>
<keyword evidence="6" id="KW-0460">Magnesium</keyword>
<feature type="domain" description="Enolase C-terminal TIM barrel" evidence="11">
    <location>
        <begin position="139"/>
        <end position="300"/>
    </location>
</feature>
<dbReference type="InterPro" id="IPR020811">
    <property type="entry name" value="Enolase_N"/>
</dbReference>
<comment type="caution">
    <text evidence="13">The sequence shown here is derived from an EMBL/GenBank/DDBJ whole genome shotgun (WGS) entry which is preliminary data.</text>
</comment>
<evidence type="ECO:0000256" key="9">
    <source>
        <dbReference type="ARBA" id="ARBA00031125"/>
    </source>
</evidence>
<dbReference type="Gene3D" id="3.30.390.10">
    <property type="entry name" value="Enolase-like, N-terminal domain"/>
    <property type="match status" value="1"/>
</dbReference>
<evidence type="ECO:0000256" key="3">
    <source>
        <dbReference type="ARBA" id="ARBA00009604"/>
    </source>
</evidence>
<dbReference type="Pfam" id="PF03952">
    <property type="entry name" value="Enolase_N"/>
    <property type="match status" value="1"/>
</dbReference>
<keyword evidence="8" id="KW-0456">Lyase</keyword>
<reference evidence="13" key="1">
    <citation type="journal article" date="2023" name="G3 (Bethesda)">
        <title>Whole genome assemblies of Zophobas morio and Tenebrio molitor.</title>
        <authorList>
            <person name="Kaur S."/>
            <person name="Stinson S.A."/>
            <person name="diCenzo G.C."/>
        </authorList>
    </citation>
    <scope>NUCLEOTIDE SEQUENCE</scope>
    <source>
        <strain evidence="13">QUZm001</strain>
    </source>
</reference>
<protein>
    <recommendedName>
        <fullName evidence="5">Enolase</fullName>
        <ecNumber evidence="4">4.2.1.11</ecNumber>
    </recommendedName>
    <alternativeName>
        <fullName evidence="9">2-phospho-D-glycerate hydro-lyase</fullName>
    </alternativeName>
    <alternativeName>
        <fullName evidence="10">2-phosphoglycerate dehydratase</fullName>
    </alternativeName>
</protein>
<evidence type="ECO:0000259" key="11">
    <source>
        <dbReference type="SMART" id="SM01192"/>
    </source>
</evidence>
<evidence type="ECO:0000256" key="2">
    <source>
        <dbReference type="ARBA" id="ARBA00005031"/>
    </source>
</evidence>
<name>A0AA38LZJ3_9CUCU</name>
<evidence type="ECO:0000256" key="1">
    <source>
        <dbReference type="ARBA" id="ARBA00001946"/>
    </source>
</evidence>
<dbReference type="InterPro" id="IPR000941">
    <property type="entry name" value="Enolase"/>
</dbReference>
<evidence type="ECO:0000256" key="10">
    <source>
        <dbReference type="ARBA" id="ARBA00032132"/>
    </source>
</evidence>
<dbReference type="EMBL" id="JALNTZ010003734">
    <property type="protein sequence ID" value="KAJ3616128.1"/>
    <property type="molecule type" value="Genomic_DNA"/>
</dbReference>
<evidence type="ECO:0000256" key="8">
    <source>
        <dbReference type="ARBA" id="ARBA00023239"/>
    </source>
</evidence>
<evidence type="ECO:0000313" key="14">
    <source>
        <dbReference type="Proteomes" id="UP001168821"/>
    </source>
</evidence>
<dbReference type="GO" id="GO:0006096">
    <property type="term" value="P:glycolytic process"/>
    <property type="evidence" value="ECO:0007669"/>
    <property type="project" value="UniProtKB-KW"/>
</dbReference>
<dbReference type="FunFam" id="3.30.390.10:FF:000001">
    <property type="entry name" value="Enolase"/>
    <property type="match status" value="1"/>
</dbReference>
<dbReference type="Pfam" id="PF00113">
    <property type="entry name" value="Enolase_C"/>
    <property type="match status" value="3"/>
</dbReference>
<evidence type="ECO:0000313" key="13">
    <source>
        <dbReference type="EMBL" id="KAJ3616128.1"/>
    </source>
</evidence>
<evidence type="ECO:0000256" key="5">
    <source>
        <dbReference type="ARBA" id="ARBA00017068"/>
    </source>
</evidence>
<sequence>MSKIISIIAREVLDSRGTPTVQVDIETEFGAKGSAKVPSGASTGSREALELRDEDKGRYNGKGVLKAVNNVNEKIAPEIIGMEVTDQIAIDQAMIKLDGDDFKKNLGANAILGVSLAAAHAAAAELEIPLYRYLGGTNARRLPVPMLNVINGGEHADSALDFQEFMIMPVGAPTFSEALQESLEAFKAKTPAEVALDLLVQAIEKAGYKTGKEGIMIAMDCASSELYLDDKKYHFKKIEKLTGETEDTTIADLAVGLNTGQIKTGSMSRSDRIAKYNRLLEIEAELGEAAIYDGIKSFYNIK</sequence>
<dbReference type="GO" id="GO:0004634">
    <property type="term" value="F:phosphopyruvate hydratase activity"/>
    <property type="evidence" value="ECO:0007669"/>
    <property type="project" value="UniProtKB-EC"/>
</dbReference>
<dbReference type="GO" id="GO:0000015">
    <property type="term" value="C:phosphopyruvate hydratase complex"/>
    <property type="evidence" value="ECO:0007669"/>
    <property type="project" value="InterPro"/>
</dbReference>
<comment type="pathway">
    <text evidence="2">Carbohydrate degradation; glycolysis; pyruvate from D-glyceraldehyde 3-phosphate: step 4/5.</text>
</comment>
<gene>
    <name evidence="13" type="ORF">Zmor_012046</name>
</gene>
<dbReference type="GO" id="GO:0000287">
    <property type="term" value="F:magnesium ion binding"/>
    <property type="evidence" value="ECO:0007669"/>
    <property type="project" value="InterPro"/>
</dbReference>
<evidence type="ECO:0000256" key="6">
    <source>
        <dbReference type="ARBA" id="ARBA00022842"/>
    </source>
</evidence>
<keyword evidence="7" id="KW-0324">Glycolysis</keyword>
<dbReference type="Proteomes" id="UP001168821">
    <property type="component" value="Unassembled WGS sequence"/>
</dbReference>
<feature type="domain" description="Enolase N-terminal" evidence="12">
    <location>
        <begin position="4"/>
        <end position="134"/>
    </location>
</feature>
<dbReference type="InterPro" id="IPR029017">
    <property type="entry name" value="Enolase-like_N"/>
</dbReference>